<evidence type="ECO:0000256" key="1">
    <source>
        <dbReference type="SAM" id="MobiDB-lite"/>
    </source>
</evidence>
<organism evidence="3 4">
    <name type="scientific">Actinomadura yumaensis</name>
    <dbReference type="NCBI Taxonomy" id="111807"/>
    <lineage>
        <taxon>Bacteria</taxon>
        <taxon>Bacillati</taxon>
        <taxon>Actinomycetota</taxon>
        <taxon>Actinomycetes</taxon>
        <taxon>Streptosporangiales</taxon>
        <taxon>Thermomonosporaceae</taxon>
        <taxon>Actinomadura</taxon>
    </lineage>
</organism>
<gene>
    <name evidence="3" type="ORF">ACFQKB_31435</name>
</gene>
<accession>A0ABW2CTD7</accession>
<feature type="compositionally biased region" description="Basic and acidic residues" evidence="1">
    <location>
        <begin position="291"/>
        <end position="306"/>
    </location>
</feature>
<keyword evidence="4" id="KW-1185">Reference proteome</keyword>
<keyword evidence="2" id="KW-0812">Transmembrane</keyword>
<name>A0ABW2CTD7_9ACTN</name>
<feature type="region of interest" description="Disordered" evidence="1">
    <location>
        <begin position="1"/>
        <end position="103"/>
    </location>
</feature>
<reference evidence="4" key="1">
    <citation type="journal article" date="2019" name="Int. J. Syst. Evol. Microbiol.">
        <title>The Global Catalogue of Microorganisms (GCM) 10K type strain sequencing project: providing services to taxonomists for standard genome sequencing and annotation.</title>
        <authorList>
            <consortium name="The Broad Institute Genomics Platform"/>
            <consortium name="The Broad Institute Genome Sequencing Center for Infectious Disease"/>
            <person name="Wu L."/>
            <person name="Ma J."/>
        </authorList>
    </citation>
    <scope>NUCLEOTIDE SEQUENCE [LARGE SCALE GENOMIC DNA]</scope>
    <source>
        <strain evidence="4">JCM 3369</strain>
    </source>
</reference>
<sequence>MSGSHRGGSHRAESYRGSGGGTEETGGTPYQADGAPGSTPGDEYGSAPYSTGPYGSGSYGTGAYSPSSGGYNTPSGAYPTPSGTSGGYPSPSETSGAYSTPGDPYGLGSGSYGTGSYESGDYALRSGSYEGGGGSGSGGAGGSRRSAGSGGYRSGSGSHRIVRERRKGRRWAVAVGGVVAGVGACVLAAFAIMSGVGASGGRGSGQVVGGAAESSPMSKAERSMVPDACEVADKLAAKLAPGAERNVGDNYQGNDRQSQCVWGAYSSDRRRQLTVELRAVAGAAQQSPTDAARRSFENERRDDESGKALLSGQELTDKTRLTDLGDEGYAVYSVDKGQGSGEAVANVRVVNVLVTVHYSGANDSDPLSANEATDGAVEAARGVVKALDAN</sequence>
<dbReference type="EMBL" id="JBHSXS010000026">
    <property type="protein sequence ID" value="MFC6884308.1"/>
    <property type="molecule type" value="Genomic_DNA"/>
</dbReference>
<dbReference type="RefSeq" id="WP_160821866.1">
    <property type="nucleotide sequence ID" value="NZ_JBHSXE010000001.1"/>
</dbReference>
<proteinExistence type="predicted"/>
<evidence type="ECO:0000313" key="4">
    <source>
        <dbReference type="Proteomes" id="UP001596380"/>
    </source>
</evidence>
<evidence type="ECO:0000256" key="2">
    <source>
        <dbReference type="SAM" id="Phobius"/>
    </source>
</evidence>
<feature type="compositionally biased region" description="Gly residues" evidence="1">
    <location>
        <begin position="131"/>
        <end position="154"/>
    </location>
</feature>
<feature type="compositionally biased region" description="Low complexity" evidence="1">
    <location>
        <begin position="61"/>
        <end position="71"/>
    </location>
</feature>
<feature type="transmembrane region" description="Helical" evidence="2">
    <location>
        <begin position="171"/>
        <end position="193"/>
    </location>
</feature>
<feature type="compositionally biased region" description="Low complexity" evidence="1">
    <location>
        <begin position="78"/>
        <end position="96"/>
    </location>
</feature>
<feature type="region of interest" description="Disordered" evidence="1">
    <location>
        <begin position="281"/>
        <end position="307"/>
    </location>
</feature>
<comment type="caution">
    <text evidence="3">The sequence shown here is derived from an EMBL/GenBank/DDBJ whole genome shotgun (WGS) entry which is preliminary data.</text>
</comment>
<keyword evidence="2" id="KW-0472">Membrane</keyword>
<evidence type="ECO:0000313" key="3">
    <source>
        <dbReference type="EMBL" id="MFC6884308.1"/>
    </source>
</evidence>
<feature type="region of interest" description="Disordered" evidence="1">
    <location>
        <begin position="131"/>
        <end position="167"/>
    </location>
</feature>
<keyword evidence="2" id="KW-1133">Transmembrane helix</keyword>
<evidence type="ECO:0008006" key="5">
    <source>
        <dbReference type="Google" id="ProtNLM"/>
    </source>
</evidence>
<dbReference type="Proteomes" id="UP001596380">
    <property type="component" value="Unassembled WGS sequence"/>
</dbReference>
<feature type="compositionally biased region" description="Low complexity" evidence="1">
    <location>
        <begin position="44"/>
        <end position="53"/>
    </location>
</feature>
<protein>
    <recommendedName>
        <fullName evidence="5">DUF3558 domain-containing protein</fullName>
    </recommendedName>
</protein>